<keyword evidence="2 6" id="KW-0812">Transmembrane</keyword>
<dbReference type="GO" id="GO:0055085">
    <property type="term" value="P:transmembrane transport"/>
    <property type="evidence" value="ECO:0007669"/>
    <property type="project" value="InterPro"/>
</dbReference>
<dbReference type="InterPro" id="IPR036513">
    <property type="entry name" value="STAS_dom_sf"/>
</dbReference>
<feature type="transmembrane region" description="Helical" evidence="6">
    <location>
        <begin position="244"/>
        <end position="276"/>
    </location>
</feature>
<feature type="domain" description="STAS" evidence="7">
    <location>
        <begin position="525"/>
        <end position="683"/>
    </location>
</feature>
<dbReference type="AlphaFoldDB" id="A0AA89C6T3"/>
<evidence type="ECO:0000256" key="2">
    <source>
        <dbReference type="ARBA" id="ARBA00022692"/>
    </source>
</evidence>
<dbReference type="SUPFAM" id="SSF52091">
    <property type="entry name" value="SpoIIaa-like"/>
    <property type="match status" value="1"/>
</dbReference>
<feature type="transmembrane region" description="Helical" evidence="6">
    <location>
        <begin position="296"/>
        <end position="315"/>
    </location>
</feature>
<dbReference type="GO" id="GO:0016020">
    <property type="term" value="C:membrane"/>
    <property type="evidence" value="ECO:0007669"/>
    <property type="project" value="UniProtKB-SubCell"/>
</dbReference>
<dbReference type="NCBIfam" id="TIGR00815">
    <property type="entry name" value="sulP"/>
    <property type="match status" value="1"/>
</dbReference>
<evidence type="ECO:0000256" key="5">
    <source>
        <dbReference type="SAM" id="MobiDB-lite"/>
    </source>
</evidence>
<feature type="transmembrane region" description="Helical" evidence="6">
    <location>
        <begin position="335"/>
        <end position="355"/>
    </location>
</feature>
<dbReference type="Pfam" id="PF01740">
    <property type="entry name" value="STAS"/>
    <property type="match status" value="1"/>
</dbReference>
<dbReference type="InterPro" id="IPR002645">
    <property type="entry name" value="STAS_dom"/>
</dbReference>
<reference evidence="8" key="1">
    <citation type="submission" date="2019-08" db="EMBL/GenBank/DDBJ databases">
        <title>The improved chromosome-level genome for the pearl oyster Pinctada fucata martensii using PacBio sequencing and Hi-C.</title>
        <authorList>
            <person name="Zheng Z."/>
        </authorList>
    </citation>
    <scope>NUCLEOTIDE SEQUENCE</scope>
    <source>
        <strain evidence="8">ZZ-2019</strain>
        <tissue evidence="8">Adductor muscle</tissue>
    </source>
</reference>
<feature type="compositionally biased region" description="Basic and acidic residues" evidence="5">
    <location>
        <begin position="586"/>
        <end position="603"/>
    </location>
</feature>
<comment type="subcellular location">
    <subcellularLocation>
        <location evidence="1">Membrane</location>
        <topology evidence="1">Multi-pass membrane protein</topology>
    </subcellularLocation>
</comment>
<dbReference type="CDD" id="cd07042">
    <property type="entry name" value="STAS_SulP_like_sulfate_transporter"/>
    <property type="match status" value="1"/>
</dbReference>
<name>A0AA89C6T3_PINIB</name>
<proteinExistence type="predicted"/>
<evidence type="ECO:0000313" key="8">
    <source>
        <dbReference type="EMBL" id="KAK3103214.1"/>
    </source>
</evidence>
<dbReference type="InterPro" id="IPR001902">
    <property type="entry name" value="SLC26A/SulP_fam"/>
</dbReference>
<feature type="transmembrane region" description="Helical" evidence="6">
    <location>
        <begin position="93"/>
        <end position="120"/>
    </location>
</feature>
<evidence type="ECO:0000256" key="4">
    <source>
        <dbReference type="ARBA" id="ARBA00023136"/>
    </source>
</evidence>
<keyword evidence="9" id="KW-1185">Reference proteome</keyword>
<feature type="transmembrane region" description="Helical" evidence="6">
    <location>
        <begin position="177"/>
        <end position="197"/>
    </location>
</feature>
<accession>A0AA89C6T3</accession>
<dbReference type="EMBL" id="VSWD01000005">
    <property type="protein sequence ID" value="KAK3103214.1"/>
    <property type="molecule type" value="Genomic_DNA"/>
</dbReference>
<dbReference type="PANTHER" id="PTHR11814">
    <property type="entry name" value="SULFATE TRANSPORTER"/>
    <property type="match status" value="1"/>
</dbReference>
<gene>
    <name evidence="8" type="ORF">FSP39_017471</name>
</gene>
<dbReference type="Pfam" id="PF00916">
    <property type="entry name" value="Sulfate_transp"/>
    <property type="match status" value="1"/>
</dbReference>
<dbReference type="InterPro" id="IPR011547">
    <property type="entry name" value="SLC26A/SulP_dom"/>
</dbReference>
<organism evidence="8 9">
    <name type="scientific">Pinctada imbricata</name>
    <name type="common">Atlantic pearl-oyster</name>
    <name type="synonym">Pinctada martensii</name>
    <dbReference type="NCBI Taxonomy" id="66713"/>
    <lineage>
        <taxon>Eukaryota</taxon>
        <taxon>Metazoa</taxon>
        <taxon>Spiralia</taxon>
        <taxon>Lophotrochozoa</taxon>
        <taxon>Mollusca</taxon>
        <taxon>Bivalvia</taxon>
        <taxon>Autobranchia</taxon>
        <taxon>Pteriomorphia</taxon>
        <taxon>Pterioida</taxon>
        <taxon>Pterioidea</taxon>
        <taxon>Pteriidae</taxon>
        <taxon>Pinctada</taxon>
    </lineage>
</organism>
<dbReference type="Gene3D" id="3.30.750.24">
    <property type="entry name" value="STAS domain"/>
    <property type="match status" value="1"/>
</dbReference>
<protein>
    <recommendedName>
        <fullName evidence="7">STAS domain-containing protein</fullName>
    </recommendedName>
</protein>
<dbReference type="PROSITE" id="PS50801">
    <property type="entry name" value="STAS"/>
    <property type="match status" value="1"/>
</dbReference>
<evidence type="ECO:0000256" key="1">
    <source>
        <dbReference type="ARBA" id="ARBA00004141"/>
    </source>
</evidence>
<feature type="transmembrane region" description="Helical" evidence="6">
    <location>
        <begin position="488"/>
        <end position="506"/>
    </location>
</feature>
<evidence type="ECO:0000259" key="7">
    <source>
        <dbReference type="PROSITE" id="PS50801"/>
    </source>
</evidence>
<sequence length="689" mass="75813">MTAEPPDVSPVTLVRYPHTQAHLEVLYKRADPPPVPLSQRIRSRCSCSAKDVGNFLLSLLPIVSVIRNYKLSCFMGDILSGVSSACLHFPQGLAFGLLASLAPSYGLYTSFFPVVIYVIFGSSQHLSVGTNAVIALFTSDLVRENVVKPTLNSIGNITNSSSGSDDSLDDLYLLEKASLASGATFLVGVILLALGLARLGFLTSYLSSSFVSAFTSTAAIHIISSQVPKALGVKIPPISGAGKLILVYIEIFKAITTANVCSVVTSIICIIILVFVKDFINEKYKDKMKMPVPIDLILVILATIISHFTFLNDRFGMAVVGDIPVGLPAPAFPTIRPSIIGNSVIIAVVIFVLNISMIRICEIKHGYQVSSDQELIAYGTSNLFSSFFWCFPSCTAPPRTVILSTMGAKTTINGVLTAIILLLILLVLGQYFTSLPVPVLAIMVIIAVKNLLTQLKQLPDIWRINKYDLVIWLGTFLSGVLIDFPFAIYIGVLLCLLTVVIQSQRGKSYQMSKLKKEELYLDNSSYSDLAHLPDVTVFKMESSLYFATTESFRSRLYQITGDPRKNTKEVQELVLNDLNNESDTDGLEKQQNGERLPKNENQERAQTMTSTHVIIDCSSFNYVDMSGISMLTQICNEFERAGVTIMFVRCTRYMLDIINRSALKKAIKEGQLYPDIMDAIQATKRMLKM</sequence>
<evidence type="ECO:0000313" key="9">
    <source>
        <dbReference type="Proteomes" id="UP001186944"/>
    </source>
</evidence>
<comment type="caution">
    <text evidence="8">The sequence shown here is derived from an EMBL/GenBank/DDBJ whole genome shotgun (WGS) entry which is preliminary data.</text>
</comment>
<evidence type="ECO:0000256" key="6">
    <source>
        <dbReference type="SAM" id="Phobius"/>
    </source>
</evidence>
<keyword evidence="4 6" id="KW-0472">Membrane</keyword>
<dbReference type="Proteomes" id="UP001186944">
    <property type="component" value="Unassembled WGS sequence"/>
</dbReference>
<evidence type="ECO:0000256" key="3">
    <source>
        <dbReference type="ARBA" id="ARBA00022989"/>
    </source>
</evidence>
<keyword evidence="3 6" id="KW-1133">Transmembrane helix</keyword>
<feature type="region of interest" description="Disordered" evidence="5">
    <location>
        <begin position="580"/>
        <end position="605"/>
    </location>
</feature>
<feature type="transmembrane region" description="Helical" evidence="6">
    <location>
        <begin position="411"/>
        <end position="429"/>
    </location>
</feature>